<evidence type="ECO:0000259" key="3">
    <source>
        <dbReference type="SMART" id="SM00470"/>
    </source>
</evidence>
<feature type="domain" description="ParB-like N-terminal" evidence="3">
    <location>
        <begin position="23"/>
        <end position="114"/>
    </location>
</feature>
<proteinExistence type="inferred from homology"/>
<dbReference type="InterPro" id="IPR036086">
    <property type="entry name" value="ParB/Sulfiredoxin_sf"/>
</dbReference>
<dbReference type="AlphaFoldDB" id="A0A4P6EPV7"/>
<dbReference type="PANTHER" id="PTHR33375">
    <property type="entry name" value="CHROMOSOME-PARTITIONING PROTEIN PARB-RELATED"/>
    <property type="match status" value="1"/>
</dbReference>
<keyword evidence="4" id="KW-0614">Plasmid</keyword>
<dbReference type="GO" id="GO:0003677">
    <property type="term" value="F:DNA binding"/>
    <property type="evidence" value="ECO:0007669"/>
    <property type="project" value="InterPro"/>
</dbReference>
<dbReference type="InterPro" id="IPR041468">
    <property type="entry name" value="HTH_ParB/Spo0J"/>
</dbReference>
<dbReference type="RefSeq" id="WP_129206126.1">
    <property type="nucleotide sequence ID" value="NZ_CP035496.1"/>
</dbReference>
<geneLocation type="plasmid" evidence="4">
    <name>unnamed1</name>
</geneLocation>
<accession>A0A4P6EPV7</accession>
<dbReference type="NCBIfam" id="TIGR00180">
    <property type="entry name" value="parB_part"/>
    <property type="match status" value="1"/>
</dbReference>
<dbReference type="KEGG" id="xyl:ET495_17365"/>
<sequence>MTTTDTTTAAAAALVGDLPTGLHLAPVEHLHPHPKNPRRDVGDVTELADSIREHGIRQPLLAVPDPGDPDRYRLVIGHRRLAGAREAGLTEVPVLVDPTLTETDQVELMLVENVQRADLTPVEEADGYQGLLDLGLTVEQAATKTGRSVTTVRSRMKLVALPEEAREKVHSGQATLDQASRLPDLATLTARQRDKVVKALGTGNFEYALQEVRRSVENAATWATRERELAAAGIIIVKDVPMGYVYARHSWGGGIPDEAKPNWVFKVTQRPMGEYYRPATREEAKAAQEKTEAQQRAQKALAEREQRLAAVMELAQVSAVTRRGFILDAIGRKNSKAATALIDFLGKFTLTRTSYAARHMGVRVFDPEEWADTAAAWFNLDADTDNANDQDELEKAFAAAWEKATPTGRVLVQLATAIEPLNEDEWAATDNEAATARDAWYALLTAIGYKPSDVEQAALRGDLPTIDDVADGEE</sequence>
<name>A0A4P6EPV7_9MICO</name>
<dbReference type="GO" id="GO:0007059">
    <property type="term" value="P:chromosome segregation"/>
    <property type="evidence" value="ECO:0007669"/>
    <property type="project" value="UniProtKB-KW"/>
</dbReference>
<reference evidence="4 5" key="1">
    <citation type="submission" date="2019-01" db="EMBL/GenBank/DDBJ databases">
        <title>Genome sequencing of strain 2JSPR-7.</title>
        <authorList>
            <person name="Heo J."/>
            <person name="Kim S.-J."/>
            <person name="Kim J.-S."/>
            <person name="Hong S.-B."/>
            <person name="Kwon S.-W."/>
        </authorList>
    </citation>
    <scope>NUCLEOTIDE SEQUENCE [LARGE SCALE GENOMIC DNA]</scope>
    <source>
        <strain evidence="4 5">2JSPR-7</strain>
        <plasmid evidence="4 5">unnamed1</plasmid>
    </source>
</reference>
<dbReference type="SMART" id="SM00470">
    <property type="entry name" value="ParB"/>
    <property type="match status" value="1"/>
</dbReference>
<comment type="similarity">
    <text evidence="1">Belongs to the ParB family.</text>
</comment>
<dbReference type="GO" id="GO:0005694">
    <property type="term" value="C:chromosome"/>
    <property type="evidence" value="ECO:0007669"/>
    <property type="project" value="TreeGrafter"/>
</dbReference>
<dbReference type="Gene3D" id="3.90.1530.30">
    <property type="match status" value="1"/>
</dbReference>
<dbReference type="OrthoDB" id="3176965at2"/>
<dbReference type="Gene3D" id="1.10.10.2830">
    <property type="match status" value="1"/>
</dbReference>
<gene>
    <name evidence="4" type="ORF">ET495_17365</name>
</gene>
<keyword evidence="2" id="KW-0159">Chromosome partition</keyword>
<evidence type="ECO:0000256" key="2">
    <source>
        <dbReference type="ARBA" id="ARBA00022829"/>
    </source>
</evidence>
<dbReference type="Proteomes" id="UP000291758">
    <property type="component" value="Plasmid unnamed1"/>
</dbReference>
<evidence type="ECO:0000313" key="4">
    <source>
        <dbReference type="EMBL" id="QAY64990.1"/>
    </source>
</evidence>
<dbReference type="InterPro" id="IPR004437">
    <property type="entry name" value="ParB/RepB/Spo0J"/>
</dbReference>
<evidence type="ECO:0000313" key="5">
    <source>
        <dbReference type="Proteomes" id="UP000291758"/>
    </source>
</evidence>
<protein>
    <submittedName>
        <fullName evidence="4">ParB/RepB/Spo0J family partition protein</fullName>
    </submittedName>
</protein>
<dbReference type="InterPro" id="IPR003115">
    <property type="entry name" value="ParB_N"/>
</dbReference>
<dbReference type="Pfam" id="PF17762">
    <property type="entry name" value="HTH_ParB"/>
    <property type="match status" value="1"/>
</dbReference>
<dbReference type="SUPFAM" id="SSF110849">
    <property type="entry name" value="ParB/Sulfiredoxin"/>
    <property type="match status" value="1"/>
</dbReference>
<dbReference type="EMBL" id="CP035496">
    <property type="protein sequence ID" value="QAY64990.1"/>
    <property type="molecule type" value="Genomic_DNA"/>
</dbReference>
<dbReference type="InterPro" id="IPR050336">
    <property type="entry name" value="Chromosome_partition/occlusion"/>
</dbReference>
<evidence type="ECO:0000256" key="1">
    <source>
        <dbReference type="ARBA" id="ARBA00006295"/>
    </source>
</evidence>
<dbReference type="Pfam" id="PF02195">
    <property type="entry name" value="ParB_N"/>
    <property type="match status" value="1"/>
</dbReference>
<dbReference type="PANTHER" id="PTHR33375:SF1">
    <property type="entry name" value="CHROMOSOME-PARTITIONING PROTEIN PARB-RELATED"/>
    <property type="match status" value="1"/>
</dbReference>
<organism evidence="4 5">
    <name type="scientific">Xylanimonas allomyrinae</name>
    <dbReference type="NCBI Taxonomy" id="2509459"/>
    <lineage>
        <taxon>Bacteria</taxon>
        <taxon>Bacillati</taxon>
        <taxon>Actinomycetota</taxon>
        <taxon>Actinomycetes</taxon>
        <taxon>Micrococcales</taxon>
        <taxon>Promicromonosporaceae</taxon>
        <taxon>Xylanimonas</taxon>
    </lineage>
</organism>
<keyword evidence="5" id="KW-1185">Reference proteome</keyword>